<dbReference type="InterPro" id="IPR050515">
    <property type="entry name" value="Beta-lactam/transpept"/>
</dbReference>
<dbReference type="InterPro" id="IPR017790">
    <property type="entry name" value="Penicillin-binding_protein_2"/>
</dbReference>
<evidence type="ECO:0000256" key="6">
    <source>
        <dbReference type="ARBA" id="ARBA00022670"/>
    </source>
</evidence>
<dbReference type="Pfam" id="PF00905">
    <property type="entry name" value="Transpeptidase"/>
    <property type="match status" value="1"/>
</dbReference>
<comment type="catalytic activity">
    <reaction evidence="14">
        <text>Preferential cleavage: (Ac)2-L-Lys-D-Ala-|-D-Ala. Also transpeptidation of peptidyl-alanyl moieties that are N-acyl substituents of D-alanine.</text>
        <dbReference type="EC" id="3.4.16.4"/>
    </reaction>
</comment>
<proteinExistence type="inferred from homology"/>
<comment type="similarity">
    <text evidence="14">Belongs to the transpeptidase family. MrdA subfamily.</text>
</comment>
<dbReference type="Gene3D" id="3.40.710.10">
    <property type="entry name" value="DD-peptidase/beta-lactamase superfamily"/>
    <property type="match status" value="1"/>
</dbReference>
<evidence type="ECO:0000256" key="1">
    <source>
        <dbReference type="ARBA" id="ARBA00004167"/>
    </source>
</evidence>
<dbReference type="NCBIfam" id="TIGR03423">
    <property type="entry name" value="pbp2_mrdA"/>
    <property type="match status" value="1"/>
</dbReference>
<keyword evidence="3 14" id="KW-1003">Cell membrane</keyword>
<name>A0ABQ5ZXI6_9GAMM</name>
<comment type="pathway">
    <text evidence="14">Cell wall biogenesis; peptidoglycan biosynthesis.</text>
</comment>
<feature type="domain" description="Penicillin-binding protein transpeptidase" evidence="15">
    <location>
        <begin position="270"/>
        <end position="608"/>
    </location>
</feature>
<dbReference type="InterPro" id="IPR012338">
    <property type="entry name" value="Beta-lactam/transpept-like"/>
</dbReference>
<evidence type="ECO:0000256" key="3">
    <source>
        <dbReference type="ARBA" id="ARBA00022475"/>
    </source>
</evidence>
<evidence type="ECO:0000259" key="16">
    <source>
        <dbReference type="Pfam" id="PF03717"/>
    </source>
</evidence>
<protein>
    <recommendedName>
        <fullName evidence="14">Peptidoglycan D,D-transpeptidase MrdA</fullName>
        <ecNumber evidence="14">3.4.16.4</ecNumber>
    </recommendedName>
    <alternativeName>
        <fullName evidence="14">Penicillin-binding protein 2</fullName>
        <shortName evidence="14">PBP-2</shortName>
    </alternativeName>
</protein>
<evidence type="ECO:0000256" key="4">
    <source>
        <dbReference type="ARBA" id="ARBA00022519"/>
    </source>
</evidence>
<dbReference type="PANTHER" id="PTHR30627">
    <property type="entry name" value="PEPTIDOGLYCAN D,D-TRANSPEPTIDASE"/>
    <property type="match status" value="1"/>
</dbReference>
<keyword evidence="8 14" id="KW-0378">Hydrolase</keyword>
<dbReference type="PANTHER" id="PTHR30627:SF2">
    <property type="entry name" value="PEPTIDOGLYCAN D,D-TRANSPEPTIDASE MRDA"/>
    <property type="match status" value="1"/>
</dbReference>
<dbReference type="InterPro" id="IPR005311">
    <property type="entry name" value="PBP_dimer"/>
</dbReference>
<keyword evidence="6 14" id="KW-0645">Protease</keyword>
<evidence type="ECO:0000256" key="14">
    <source>
        <dbReference type="HAMAP-Rule" id="MF_02081"/>
    </source>
</evidence>
<evidence type="ECO:0000259" key="15">
    <source>
        <dbReference type="Pfam" id="PF00905"/>
    </source>
</evidence>
<feature type="transmembrane region" description="Helical" evidence="14">
    <location>
        <begin position="20"/>
        <end position="42"/>
    </location>
</feature>
<dbReference type="EC" id="3.4.16.4" evidence="14"/>
<evidence type="ECO:0000256" key="10">
    <source>
        <dbReference type="ARBA" id="ARBA00022984"/>
    </source>
</evidence>
<evidence type="ECO:0000256" key="13">
    <source>
        <dbReference type="ARBA" id="ARBA00023316"/>
    </source>
</evidence>
<dbReference type="HAMAP" id="MF_02081">
    <property type="entry name" value="MrdA_transpept"/>
    <property type="match status" value="1"/>
</dbReference>
<evidence type="ECO:0000313" key="17">
    <source>
        <dbReference type="EMBL" id="GLR62660.1"/>
    </source>
</evidence>
<keyword evidence="12 14" id="KW-0472">Membrane</keyword>
<evidence type="ECO:0000256" key="2">
    <source>
        <dbReference type="ARBA" id="ARBA00004236"/>
    </source>
</evidence>
<evidence type="ECO:0000256" key="8">
    <source>
        <dbReference type="ARBA" id="ARBA00022801"/>
    </source>
</evidence>
<dbReference type="Pfam" id="PF03717">
    <property type="entry name" value="PBP_dimer"/>
    <property type="match status" value="1"/>
</dbReference>
<dbReference type="InterPro" id="IPR001460">
    <property type="entry name" value="PCN-bd_Tpept"/>
</dbReference>
<dbReference type="InterPro" id="IPR036138">
    <property type="entry name" value="PBP_dimer_sf"/>
</dbReference>
<gene>
    <name evidence="14" type="primary">mrdA</name>
    <name evidence="17" type="ORF">GCM10007878_00950</name>
</gene>
<dbReference type="Proteomes" id="UP001156682">
    <property type="component" value="Unassembled WGS sequence"/>
</dbReference>
<accession>A0ABQ5ZXI6</accession>
<sequence>MTEFRRQIKDPEKESRIFLFRGRLLLFFVVLLMLVLLGRMAYLQVFQYDLYTLRSERNRTSVEAIPPTRGLIYDRQGRLLADNLPSHSLTLTRELTDDVKLVVARICMLLELDAACQEALTERSFQRRRPFEPALLVDQLTEEQIARIAVNRHLLPGVDISAQLLRNYPGGEALSHALGYVGRISEEDMRTLDRRAYSGTHYLGKTGVERFYENQLHGQVGYRKVETNARGRVIKIVESELPIPGQDLELYLDAELQQKVYALLEGRRAAVVAIEPKTGGILSLVSSPGYDPNVFIGMLDSSEFNKLRRDPNLPLFDRASRGQYSPGSTIKPMLGVAALENGVVTRDYELQDTGYFQLPNDDRLYRNWKRSGHGLVDLARAIAVSNNTFFYNLAYNLGIDEMSSFMRRFGFGEDTALDVNNARTGLMPSREWKKATQKQPWFPGETLSTGIGQGYWLTTPLQLATATAVLANQGEWVQPRFLANKETKTESLAKKIVNKKNIQLKDTENWKYVFDAMADVMHGYEGTARFSGRGAQYRIAGKTGTSQVYSLSQEKNTTKTDLPEHLRDHAVFIGFAPVENPQIALAIVVENAGGGSTVAAPLARKILDFYLTPERLAGKESNRAP</sequence>
<organism evidence="17 18">
    <name type="scientific">Marinospirillum insulare</name>
    <dbReference type="NCBI Taxonomy" id="217169"/>
    <lineage>
        <taxon>Bacteria</taxon>
        <taxon>Pseudomonadati</taxon>
        <taxon>Pseudomonadota</taxon>
        <taxon>Gammaproteobacteria</taxon>
        <taxon>Oceanospirillales</taxon>
        <taxon>Oceanospirillaceae</taxon>
        <taxon>Marinospirillum</taxon>
    </lineage>
</organism>
<comment type="caution">
    <text evidence="14">Lacks conserved residue(s) required for the propagation of feature annotation.</text>
</comment>
<dbReference type="SUPFAM" id="SSF56519">
    <property type="entry name" value="Penicillin binding protein dimerisation domain"/>
    <property type="match status" value="1"/>
</dbReference>
<keyword evidence="7 14" id="KW-0812">Transmembrane</keyword>
<comment type="caution">
    <text evidence="17">The sequence shown here is derived from an EMBL/GenBank/DDBJ whole genome shotgun (WGS) entry which is preliminary data.</text>
</comment>
<dbReference type="Gene3D" id="3.90.1310.10">
    <property type="entry name" value="Penicillin-binding protein 2a (Domain 2)"/>
    <property type="match status" value="1"/>
</dbReference>
<keyword evidence="5 14" id="KW-0121">Carboxypeptidase</keyword>
<evidence type="ECO:0000256" key="5">
    <source>
        <dbReference type="ARBA" id="ARBA00022645"/>
    </source>
</evidence>
<keyword evidence="9 14" id="KW-0133">Cell shape</keyword>
<keyword evidence="18" id="KW-1185">Reference proteome</keyword>
<comment type="function">
    <text evidence="14">Catalyzes cross-linking of the peptidoglycan cell wall.</text>
</comment>
<dbReference type="RefSeq" id="WP_027850095.1">
    <property type="nucleotide sequence ID" value="NZ_BSOR01000001.1"/>
</dbReference>
<evidence type="ECO:0000256" key="11">
    <source>
        <dbReference type="ARBA" id="ARBA00022989"/>
    </source>
</evidence>
<feature type="active site" description="Acyl-ester intermediate" evidence="14">
    <location>
        <position position="328"/>
    </location>
</feature>
<keyword evidence="4 14" id="KW-0997">Cell inner membrane</keyword>
<dbReference type="EMBL" id="BSOR01000001">
    <property type="protein sequence ID" value="GLR62660.1"/>
    <property type="molecule type" value="Genomic_DNA"/>
</dbReference>
<evidence type="ECO:0000256" key="9">
    <source>
        <dbReference type="ARBA" id="ARBA00022960"/>
    </source>
</evidence>
<evidence type="ECO:0000256" key="7">
    <source>
        <dbReference type="ARBA" id="ARBA00022692"/>
    </source>
</evidence>
<dbReference type="Gene3D" id="3.30.1390.30">
    <property type="entry name" value="Penicillin-binding protein 2a, domain 3"/>
    <property type="match status" value="1"/>
</dbReference>
<keyword evidence="11 14" id="KW-1133">Transmembrane helix</keyword>
<keyword evidence="10 14" id="KW-0573">Peptidoglycan synthesis</keyword>
<feature type="domain" description="Penicillin-binding protein dimerisation" evidence="16">
    <location>
        <begin position="65"/>
        <end position="235"/>
    </location>
</feature>
<comment type="subcellular location">
    <subcellularLocation>
        <location evidence="14">Cell inner membrane</location>
        <topology evidence="14">Single-pass membrane protein</topology>
    </subcellularLocation>
    <subcellularLocation>
        <location evidence="2">Cell membrane</location>
    </subcellularLocation>
    <subcellularLocation>
        <location evidence="1">Membrane</location>
        <topology evidence="1">Single-pass membrane protein</topology>
    </subcellularLocation>
</comment>
<reference evidence="18" key="1">
    <citation type="journal article" date="2019" name="Int. J. Syst. Evol. Microbiol.">
        <title>The Global Catalogue of Microorganisms (GCM) 10K type strain sequencing project: providing services to taxonomists for standard genome sequencing and annotation.</title>
        <authorList>
            <consortium name="The Broad Institute Genomics Platform"/>
            <consortium name="The Broad Institute Genome Sequencing Center for Infectious Disease"/>
            <person name="Wu L."/>
            <person name="Ma J."/>
        </authorList>
    </citation>
    <scope>NUCLEOTIDE SEQUENCE [LARGE SCALE GENOMIC DNA]</scope>
    <source>
        <strain evidence="18">NBRC 100033</strain>
    </source>
</reference>
<keyword evidence="13 14" id="KW-0961">Cell wall biogenesis/degradation</keyword>
<evidence type="ECO:0000256" key="12">
    <source>
        <dbReference type="ARBA" id="ARBA00023136"/>
    </source>
</evidence>
<evidence type="ECO:0000313" key="18">
    <source>
        <dbReference type="Proteomes" id="UP001156682"/>
    </source>
</evidence>
<dbReference type="SUPFAM" id="SSF56601">
    <property type="entry name" value="beta-lactamase/transpeptidase-like"/>
    <property type="match status" value="1"/>
</dbReference>